<comment type="caution">
    <text evidence="2">The sequence shown here is derived from an EMBL/GenBank/DDBJ whole genome shotgun (WGS) entry which is preliminary data.</text>
</comment>
<dbReference type="AlphaFoldDB" id="R1CZA7"/>
<feature type="transmembrane region" description="Helical" evidence="1">
    <location>
        <begin position="6"/>
        <end position="24"/>
    </location>
</feature>
<dbReference type="RefSeq" id="WP_006305121.1">
    <property type="nucleotide sequence ID" value="NZ_ARZA01000001.1"/>
</dbReference>
<keyword evidence="1" id="KW-0812">Transmembrane</keyword>
<dbReference type="OrthoDB" id="2065688at2"/>
<name>R1CZA7_9FIRM</name>
<organism evidence="2 3">
    <name type="scientific">Caldisalinibacter kiritimatiensis</name>
    <dbReference type="NCBI Taxonomy" id="1304284"/>
    <lineage>
        <taxon>Bacteria</taxon>
        <taxon>Bacillati</taxon>
        <taxon>Bacillota</taxon>
        <taxon>Tissierellia</taxon>
        <taxon>Tissierellales</taxon>
        <taxon>Thermohalobacteraceae</taxon>
        <taxon>Caldisalinibacter</taxon>
    </lineage>
</organism>
<evidence type="ECO:0000313" key="3">
    <source>
        <dbReference type="Proteomes" id="UP000013378"/>
    </source>
</evidence>
<evidence type="ECO:0000313" key="2">
    <source>
        <dbReference type="EMBL" id="EOD01904.1"/>
    </source>
</evidence>
<dbReference type="eggNOG" id="COG2405">
    <property type="taxonomic scope" value="Bacteria"/>
</dbReference>
<accession>R1CZA7</accession>
<dbReference type="STRING" id="1304284.L21TH_0010"/>
<dbReference type="Proteomes" id="UP000013378">
    <property type="component" value="Unassembled WGS sequence"/>
</dbReference>
<reference evidence="2 3" key="1">
    <citation type="journal article" date="2015" name="Geomicrobiol. J.">
        <title>Caldisalinibacter kiritimatiensis gen. nov., sp. nov., a moderately thermohalophilic thiosulfate-reducing bacterium from a hypersaline microbial mat.</title>
        <authorList>
            <person name="Ben Hania W."/>
            <person name="Joseph M."/>
            <person name="Fiebig A."/>
            <person name="Bunk B."/>
            <person name="Klenk H.-P."/>
            <person name="Fardeau M.-L."/>
            <person name="Spring S."/>
        </authorList>
    </citation>
    <scope>NUCLEOTIDE SEQUENCE [LARGE SCALE GENOMIC DNA]</scope>
    <source>
        <strain evidence="2 3">L21-TH-D2</strain>
    </source>
</reference>
<dbReference type="InterPro" id="IPR021799">
    <property type="entry name" value="PIN-like_prokaryotic"/>
</dbReference>
<protein>
    <recommendedName>
        <fullName evidence="4">DUF3368 domain-containing protein</fullName>
    </recommendedName>
</protein>
<dbReference type="EMBL" id="ARZA01000001">
    <property type="protein sequence ID" value="EOD01904.1"/>
    <property type="molecule type" value="Genomic_DNA"/>
</dbReference>
<dbReference type="PANTHER" id="PTHR39550:SF1">
    <property type="entry name" value="SLL0658 PROTEIN"/>
    <property type="match status" value="1"/>
</dbReference>
<keyword evidence="1" id="KW-0472">Membrane</keyword>
<proteinExistence type="predicted"/>
<sequence length="164" mass="18835">MTKIVSNSSPIIGLSMIGLLHLLWKMFHPYIPKAVYDEIVNNQSEHCYGKEELKIAVEKGNIKIYEVKDKSLVDKLYGTLHKGEIETVIAAKEMGLTYVLIDEKAARNFATSFFLKPIGILGLLQRAKELGYIEKLKPYLDTLRRNGFRISDKLYYLLLKRVNE</sequence>
<dbReference type="Pfam" id="PF11848">
    <property type="entry name" value="DUF3368"/>
    <property type="match status" value="1"/>
</dbReference>
<evidence type="ECO:0008006" key="4">
    <source>
        <dbReference type="Google" id="ProtNLM"/>
    </source>
</evidence>
<dbReference type="PANTHER" id="PTHR39550">
    <property type="entry name" value="SLL0658 PROTEIN"/>
    <property type="match status" value="1"/>
</dbReference>
<keyword evidence="3" id="KW-1185">Reference proteome</keyword>
<gene>
    <name evidence="2" type="ORF">L21TH_0010</name>
</gene>
<keyword evidence="1" id="KW-1133">Transmembrane helix</keyword>
<evidence type="ECO:0000256" key="1">
    <source>
        <dbReference type="SAM" id="Phobius"/>
    </source>
</evidence>